<keyword evidence="1" id="KW-0812">Transmembrane</keyword>
<evidence type="ECO:0000256" key="1">
    <source>
        <dbReference type="SAM" id="Phobius"/>
    </source>
</evidence>
<evidence type="ECO:0000313" key="2">
    <source>
        <dbReference type="EMBL" id="KAL3511342.1"/>
    </source>
</evidence>
<comment type="caution">
    <text evidence="2">The sequence shown here is derived from an EMBL/GenBank/DDBJ whole genome shotgun (WGS) entry which is preliminary data.</text>
</comment>
<keyword evidence="3" id="KW-1185">Reference proteome</keyword>
<evidence type="ECO:0000313" key="3">
    <source>
        <dbReference type="Proteomes" id="UP001630127"/>
    </source>
</evidence>
<keyword evidence="1" id="KW-1133">Transmembrane helix</keyword>
<sequence length="102" mass="12262">MDWNMLLNLFFSFQSDFFFLVQVFPFFFFFFLNMLVVKLEILLLILLYWSFAFQVPARYMNNIDFRWRTLNVLKGGVTSICKKVAESLPAEDPQIGKEVIWR</sequence>
<dbReference type="EMBL" id="JBJUIK010000012">
    <property type="protein sequence ID" value="KAL3511342.1"/>
    <property type="molecule type" value="Genomic_DNA"/>
</dbReference>
<dbReference type="AlphaFoldDB" id="A0ABD2YYP2"/>
<keyword evidence="1" id="KW-0472">Membrane</keyword>
<dbReference type="Proteomes" id="UP001630127">
    <property type="component" value="Unassembled WGS sequence"/>
</dbReference>
<gene>
    <name evidence="2" type="ORF">ACH5RR_030743</name>
</gene>
<reference evidence="2 3" key="1">
    <citation type="submission" date="2024-11" db="EMBL/GenBank/DDBJ databases">
        <title>A near-complete genome assembly of Cinchona calisaya.</title>
        <authorList>
            <person name="Lian D.C."/>
            <person name="Zhao X.W."/>
            <person name="Wei L."/>
        </authorList>
    </citation>
    <scope>NUCLEOTIDE SEQUENCE [LARGE SCALE GENOMIC DNA]</scope>
    <source>
        <tissue evidence="2">Nenye</tissue>
    </source>
</reference>
<feature type="transmembrane region" description="Helical" evidence="1">
    <location>
        <begin position="20"/>
        <end position="49"/>
    </location>
</feature>
<name>A0ABD2YYP2_9GENT</name>
<proteinExistence type="predicted"/>
<organism evidence="2 3">
    <name type="scientific">Cinchona calisaya</name>
    <dbReference type="NCBI Taxonomy" id="153742"/>
    <lineage>
        <taxon>Eukaryota</taxon>
        <taxon>Viridiplantae</taxon>
        <taxon>Streptophyta</taxon>
        <taxon>Embryophyta</taxon>
        <taxon>Tracheophyta</taxon>
        <taxon>Spermatophyta</taxon>
        <taxon>Magnoliopsida</taxon>
        <taxon>eudicotyledons</taxon>
        <taxon>Gunneridae</taxon>
        <taxon>Pentapetalae</taxon>
        <taxon>asterids</taxon>
        <taxon>lamiids</taxon>
        <taxon>Gentianales</taxon>
        <taxon>Rubiaceae</taxon>
        <taxon>Cinchonoideae</taxon>
        <taxon>Cinchoneae</taxon>
        <taxon>Cinchona</taxon>
    </lineage>
</organism>
<accession>A0ABD2YYP2</accession>
<protein>
    <submittedName>
        <fullName evidence="2">Uncharacterized protein</fullName>
    </submittedName>
</protein>